<evidence type="ECO:0008006" key="4">
    <source>
        <dbReference type="Google" id="ProtNLM"/>
    </source>
</evidence>
<dbReference type="GO" id="GO:0046403">
    <property type="term" value="F:polynucleotide 3'-phosphatase activity"/>
    <property type="evidence" value="ECO:0007669"/>
    <property type="project" value="TreeGrafter"/>
</dbReference>
<reference evidence="2 3" key="1">
    <citation type="submission" date="2018-06" db="EMBL/GenBank/DDBJ databases">
        <title>A transcriptomic atlas of mushroom development highlights an independent origin of complex multicellularity.</title>
        <authorList>
            <consortium name="DOE Joint Genome Institute"/>
            <person name="Krizsan K."/>
            <person name="Almasi E."/>
            <person name="Merenyi Z."/>
            <person name="Sahu N."/>
            <person name="Viragh M."/>
            <person name="Koszo T."/>
            <person name="Mondo S."/>
            <person name="Kiss B."/>
            <person name="Balint B."/>
            <person name="Kues U."/>
            <person name="Barry K."/>
            <person name="Hegedus J.C."/>
            <person name="Henrissat B."/>
            <person name="Johnson J."/>
            <person name="Lipzen A."/>
            <person name="Ohm R."/>
            <person name="Nagy I."/>
            <person name="Pangilinan J."/>
            <person name="Yan J."/>
            <person name="Xiong Y."/>
            <person name="Grigoriev I.V."/>
            <person name="Hibbett D.S."/>
            <person name="Nagy L.G."/>
        </authorList>
    </citation>
    <scope>NUCLEOTIDE SEQUENCE [LARGE SCALE GENOMIC DNA]</scope>
    <source>
        <strain evidence="2 3">SZMC22713</strain>
    </source>
</reference>
<dbReference type="GO" id="GO:0046404">
    <property type="term" value="F:ATP-dependent polydeoxyribonucleotide 5'-hydroxyl-kinase activity"/>
    <property type="evidence" value="ECO:0007669"/>
    <property type="project" value="TreeGrafter"/>
</dbReference>
<dbReference type="InterPro" id="IPR027417">
    <property type="entry name" value="P-loop_NTPase"/>
</dbReference>
<dbReference type="SUPFAM" id="SSF52540">
    <property type="entry name" value="P-loop containing nucleoside triphosphate hydrolases"/>
    <property type="match status" value="1"/>
</dbReference>
<evidence type="ECO:0000313" key="2">
    <source>
        <dbReference type="EMBL" id="TDL23670.1"/>
    </source>
</evidence>
<dbReference type="Gene3D" id="3.40.50.300">
    <property type="entry name" value="P-loop containing nucleotide triphosphate hydrolases"/>
    <property type="match status" value="1"/>
</dbReference>
<dbReference type="Pfam" id="PF13671">
    <property type="entry name" value="AAA_33"/>
    <property type="match status" value="1"/>
</dbReference>
<dbReference type="PANTHER" id="PTHR12083:SF9">
    <property type="entry name" value="BIFUNCTIONAL POLYNUCLEOTIDE PHOSPHATASE_KINASE"/>
    <property type="match status" value="1"/>
</dbReference>
<feature type="compositionally biased region" description="Low complexity" evidence="1">
    <location>
        <begin position="224"/>
        <end position="237"/>
    </location>
</feature>
<dbReference type="EMBL" id="ML170169">
    <property type="protein sequence ID" value="TDL23670.1"/>
    <property type="molecule type" value="Genomic_DNA"/>
</dbReference>
<evidence type="ECO:0000313" key="3">
    <source>
        <dbReference type="Proteomes" id="UP000294933"/>
    </source>
</evidence>
<dbReference type="VEuPathDB" id="FungiDB:BD410DRAFT_768227"/>
<name>A0A4Y7QA30_9AGAM</name>
<sequence length="293" mass="32481">MNDTSHTNIQDFLSENRVMLVLVGLIASGKSTFAQALEEHVPRFRRCNQDDLGNRKAVERLARQTLEQGLSVCVDRTNIDETQRGHWVNIAKDNPGTAIWCMVFDTPINICTARLLSRTNHPTIKSPEQGMVVLNRFASELTEPLPHEGFEHIFYLRHSDHRSPSYTKTDVLSILERIRLSPLCAPQEHFLPLRSEIPISRGRGSRARRIASAPYRRPPRDAGSPSSTPSSQRQTAAFLGVHRKVPGPSGAGGPRQNDHGSVSSPNRDARSEAPVVPDPVVGGDGSQQNPYHL</sequence>
<dbReference type="STRING" id="50990.A0A4Y7QA30"/>
<organism evidence="2 3">
    <name type="scientific">Rickenella mellea</name>
    <dbReference type="NCBI Taxonomy" id="50990"/>
    <lineage>
        <taxon>Eukaryota</taxon>
        <taxon>Fungi</taxon>
        <taxon>Dikarya</taxon>
        <taxon>Basidiomycota</taxon>
        <taxon>Agaricomycotina</taxon>
        <taxon>Agaricomycetes</taxon>
        <taxon>Hymenochaetales</taxon>
        <taxon>Rickenellaceae</taxon>
        <taxon>Rickenella</taxon>
    </lineage>
</organism>
<evidence type="ECO:0000256" key="1">
    <source>
        <dbReference type="SAM" id="MobiDB-lite"/>
    </source>
</evidence>
<feature type="region of interest" description="Disordered" evidence="1">
    <location>
        <begin position="201"/>
        <end position="293"/>
    </location>
</feature>
<dbReference type="GO" id="GO:0006281">
    <property type="term" value="P:DNA repair"/>
    <property type="evidence" value="ECO:0007669"/>
    <property type="project" value="TreeGrafter"/>
</dbReference>
<accession>A0A4Y7QA30</accession>
<dbReference type="PANTHER" id="PTHR12083">
    <property type="entry name" value="BIFUNCTIONAL POLYNUCLEOTIDE PHOSPHATASE/KINASE"/>
    <property type="match status" value="1"/>
</dbReference>
<keyword evidence="3" id="KW-1185">Reference proteome</keyword>
<dbReference type="AlphaFoldDB" id="A0A4Y7QA30"/>
<gene>
    <name evidence="2" type="ORF">BD410DRAFT_768227</name>
</gene>
<dbReference type="GO" id="GO:0003690">
    <property type="term" value="F:double-stranded DNA binding"/>
    <property type="evidence" value="ECO:0007669"/>
    <property type="project" value="TreeGrafter"/>
</dbReference>
<protein>
    <recommendedName>
        <fullName evidence="4">P-loop containing nucleoside triphosphate hydrolase protein</fullName>
    </recommendedName>
</protein>
<dbReference type="OrthoDB" id="3512845at2759"/>
<dbReference type="Proteomes" id="UP000294933">
    <property type="component" value="Unassembled WGS sequence"/>
</dbReference>
<proteinExistence type="predicted"/>